<gene>
    <name evidence="4" type="ORF">CHYS00102_LOCUS31149</name>
</gene>
<accession>A0A7S1G2U4</accession>
<dbReference type="InterPro" id="IPR054549">
    <property type="entry name" value="UVB_sens_RUS_dom"/>
</dbReference>
<dbReference type="PANTHER" id="PTHR12770:SF22">
    <property type="entry name" value="PROTEIN ROOT UVB SENSITIVE 1, CHLOROPLASTIC"/>
    <property type="match status" value="1"/>
</dbReference>
<evidence type="ECO:0000256" key="1">
    <source>
        <dbReference type="ARBA" id="ARBA00007558"/>
    </source>
</evidence>
<evidence type="ECO:0000259" key="3">
    <source>
        <dbReference type="Pfam" id="PF24160"/>
    </source>
</evidence>
<dbReference type="Pfam" id="PF04884">
    <property type="entry name" value="UVB_sens_prot"/>
    <property type="match status" value="1"/>
</dbReference>
<dbReference type="PANTHER" id="PTHR12770">
    <property type="entry name" value="RUS1 FAMILY PROTEIN C16ORF58"/>
    <property type="match status" value="1"/>
</dbReference>
<feature type="domain" description="Protein root UVB sensitive/RUS" evidence="2">
    <location>
        <begin position="5"/>
        <end position="88"/>
    </location>
</feature>
<sequence length="260" mass="29484">MFPFHQMLGENLADITAKAGSQSILASTLGMLLGVMLTPIVGSDWYNVASCFAILSACQQLFCYKSLKSVSIKSLNRQRMHILIDHFVLSALDDMRAGTFLKTKPFLLTHEQVSERELIFPSVSFEQGNNWLIIGCQLIDIASNADDFCKIRSIVGSNEKYILSCNHSKGPMVNLAFLENATGLDIIRGVLHAYFLYHSVNKNMSVCHLDYDFISKSKRIMDTYFPVLVNEMLAKGWETDCKYIKIEESKTYRLRVEKQQ</sequence>
<dbReference type="InterPro" id="IPR006968">
    <property type="entry name" value="RUS_fam"/>
</dbReference>
<dbReference type="AlphaFoldDB" id="A0A7S1G2U4"/>
<proteinExistence type="inferred from homology"/>
<feature type="domain" description="Root UVB sensitive protein C-terminal" evidence="3">
    <location>
        <begin position="108"/>
        <end position="248"/>
    </location>
</feature>
<comment type="similarity">
    <text evidence="1">Belongs to the RUS1 family.</text>
</comment>
<dbReference type="EMBL" id="HBFR01042608">
    <property type="protein sequence ID" value="CAD8903929.1"/>
    <property type="molecule type" value="Transcribed_RNA"/>
</dbReference>
<dbReference type="InterPro" id="IPR055412">
    <property type="entry name" value="UVB_sens_C"/>
</dbReference>
<name>A0A7S1G2U4_9STRA</name>
<organism evidence="4">
    <name type="scientific">Corethron hystrix</name>
    <dbReference type="NCBI Taxonomy" id="216773"/>
    <lineage>
        <taxon>Eukaryota</taxon>
        <taxon>Sar</taxon>
        <taxon>Stramenopiles</taxon>
        <taxon>Ochrophyta</taxon>
        <taxon>Bacillariophyta</taxon>
        <taxon>Coscinodiscophyceae</taxon>
        <taxon>Corethrophycidae</taxon>
        <taxon>Corethrales</taxon>
        <taxon>Corethraceae</taxon>
        <taxon>Corethron</taxon>
    </lineage>
</organism>
<evidence type="ECO:0000313" key="4">
    <source>
        <dbReference type="EMBL" id="CAD8903929.1"/>
    </source>
</evidence>
<evidence type="ECO:0000259" key="2">
    <source>
        <dbReference type="Pfam" id="PF04884"/>
    </source>
</evidence>
<dbReference type="Pfam" id="PF24160">
    <property type="entry name" value="UVB_sens_C"/>
    <property type="match status" value="1"/>
</dbReference>
<protein>
    <submittedName>
        <fullName evidence="4">Uncharacterized protein</fullName>
    </submittedName>
</protein>
<reference evidence="4" key="1">
    <citation type="submission" date="2021-01" db="EMBL/GenBank/DDBJ databases">
        <authorList>
            <person name="Corre E."/>
            <person name="Pelletier E."/>
            <person name="Niang G."/>
            <person name="Scheremetjew M."/>
            <person name="Finn R."/>
            <person name="Kale V."/>
            <person name="Holt S."/>
            <person name="Cochrane G."/>
            <person name="Meng A."/>
            <person name="Brown T."/>
            <person name="Cohen L."/>
        </authorList>
    </citation>
    <scope>NUCLEOTIDE SEQUENCE</scope>
    <source>
        <strain evidence="4">308</strain>
    </source>
</reference>